<dbReference type="Pfam" id="PF00018">
    <property type="entry name" value="SH3_1"/>
    <property type="match status" value="2"/>
</dbReference>
<dbReference type="GO" id="GO:0042554">
    <property type="term" value="P:superoxide anion generation"/>
    <property type="evidence" value="ECO:0007669"/>
    <property type="project" value="TreeGrafter"/>
</dbReference>
<dbReference type="Gene3D" id="1.25.40.10">
    <property type="entry name" value="Tetratricopeptide repeat domain"/>
    <property type="match status" value="1"/>
</dbReference>
<feature type="compositionally biased region" description="Polar residues" evidence="9">
    <location>
        <begin position="327"/>
        <end position="342"/>
    </location>
</feature>
<evidence type="ECO:0000259" key="10">
    <source>
        <dbReference type="PROSITE" id="PS50002"/>
    </source>
</evidence>
<feature type="region of interest" description="Disordered" evidence="9">
    <location>
        <begin position="305"/>
        <end position="342"/>
    </location>
</feature>
<keyword evidence="3 7" id="KW-0728">SH3 domain</keyword>
<keyword evidence="4" id="KW-0963">Cytoplasm</keyword>
<evidence type="ECO:0000256" key="1">
    <source>
        <dbReference type="ARBA" id="ARBA00004496"/>
    </source>
</evidence>
<dbReference type="InterPro" id="IPR001452">
    <property type="entry name" value="SH3_domain"/>
</dbReference>
<dbReference type="FunFam" id="1.25.40.10:FF:000017">
    <property type="entry name" value="NADPH oxidase regulator NoxR"/>
    <property type="match status" value="1"/>
</dbReference>
<feature type="repeat" description="TPR" evidence="8">
    <location>
        <begin position="71"/>
        <end position="104"/>
    </location>
</feature>
<accession>A0AA88T045</accession>
<dbReference type="PROSITE" id="PS50002">
    <property type="entry name" value="SH3"/>
    <property type="match status" value="2"/>
</dbReference>
<dbReference type="PRINTS" id="PR00499">
    <property type="entry name" value="P67PHOX"/>
</dbReference>
<dbReference type="GO" id="GO:0016176">
    <property type="term" value="F:superoxide-generating NADPH oxidase activator activity"/>
    <property type="evidence" value="ECO:0007669"/>
    <property type="project" value="TreeGrafter"/>
</dbReference>
<evidence type="ECO:0000256" key="8">
    <source>
        <dbReference type="PROSITE-ProRule" id="PRU00339"/>
    </source>
</evidence>
<dbReference type="Proteomes" id="UP001187415">
    <property type="component" value="Unassembled WGS sequence"/>
</dbReference>
<sequence length="499" mass="56262">MSFVDTLRQWDEAVSCVDRQDLSEALRIFLAIQEPNSKICFDIGCLHLFNRDLDAAEKAFDCSIRKDEHLAVAFFQRGITFYRKKRYEESLGDFQRAFKALRGNQLIDYKALGLRYKLYACEVLYNMALAEAQLGNWEKAHENIVKALGYKTEAKLSLINKALESTLKQKLFKLVEFPSQELFKPNKHYVAELEKKDYLGKAKVVASVVPQDEFSGFAPLQPQVEDGPAPPKEPEVLRALEGEPHTVLFEFIPETSDELAVVPGNIVFVLQKGSDNWASVVFNERRGLVPYNYLERLEISLASKQNEGVRTAPNRAPPTRPERKQGFTPSDTSSKNTQHKLYQDAQSTDNSCIVKVHFTFNFAVSVPRDSPYGVLIDKISKKLKQPSTAITLSLRSEASGESVISPNTEIKSVWSNASGRHLTLWCKTKEQTEAKVQKEIYLVALHSYDSSNPEDLSFHQGDKITLLSTINQDWLEGQCNGNTGIFPASFVEVAPVKNQ</sequence>
<dbReference type="InterPro" id="IPR051864">
    <property type="entry name" value="NCF2_NOXA1"/>
</dbReference>
<dbReference type="PANTHER" id="PTHR15175">
    <property type="entry name" value="NEUTROPHIL CYTOSOLIC FACTOR 2, NEUTROPHIL NADPH OXIDASE FACTOR 2"/>
    <property type="match status" value="1"/>
</dbReference>
<dbReference type="SUPFAM" id="SSF50044">
    <property type="entry name" value="SH3-domain"/>
    <property type="match status" value="2"/>
</dbReference>
<dbReference type="Gene3D" id="3.10.20.90">
    <property type="entry name" value="Phosphatidylinositol 3-kinase Catalytic Subunit, Chain A, domain 1"/>
    <property type="match status" value="1"/>
</dbReference>
<organism evidence="11 12">
    <name type="scientific">Channa striata</name>
    <name type="common">Snakehead murrel</name>
    <name type="synonym">Ophicephalus striatus</name>
    <dbReference type="NCBI Taxonomy" id="64152"/>
    <lineage>
        <taxon>Eukaryota</taxon>
        <taxon>Metazoa</taxon>
        <taxon>Chordata</taxon>
        <taxon>Craniata</taxon>
        <taxon>Vertebrata</taxon>
        <taxon>Euteleostomi</taxon>
        <taxon>Actinopterygii</taxon>
        <taxon>Neopterygii</taxon>
        <taxon>Teleostei</taxon>
        <taxon>Neoteleostei</taxon>
        <taxon>Acanthomorphata</taxon>
        <taxon>Anabantaria</taxon>
        <taxon>Anabantiformes</taxon>
        <taxon>Channoidei</taxon>
        <taxon>Channidae</taxon>
        <taxon>Channa</taxon>
    </lineage>
</organism>
<evidence type="ECO:0000313" key="11">
    <source>
        <dbReference type="EMBL" id="KAK2858628.1"/>
    </source>
</evidence>
<keyword evidence="5" id="KW-0677">Repeat</keyword>
<dbReference type="PANTHER" id="PTHR15175:SF3">
    <property type="entry name" value="NEUTROPHIL CYTOSOL FACTOR 2"/>
    <property type="match status" value="1"/>
</dbReference>
<evidence type="ECO:0000256" key="4">
    <source>
        <dbReference type="ARBA" id="ARBA00022490"/>
    </source>
</evidence>
<evidence type="ECO:0000256" key="2">
    <source>
        <dbReference type="ARBA" id="ARBA00008051"/>
    </source>
</evidence>
<dbReference type="EMBL" id="JAUPFM010000002">
    <property type="protein sequence ID" value="KAK2858628.1"/>
    <property type="molecule type" value="Genomic_DNA"/>
</dbReference>
<keyword evidence="6 8" id="KW-0802">TPR repeat</keyword>
<feature type="domain" description="SH3" evidence="10">
    <location>
        <begin position="240"/>
        <end position="299"/>
    </location>
</feature>
<dbReference type="AlphaFoldDB" id="A0AA88T045"/>
<evidence type="ECO:0000256" key="5">
    <source>
        <dbReference type="ARBA" id="ARBA00022737"/>
    </source>
</evidence>
<dbReference type="PRINTS" id="PR00452">
    <property type="entry name" value="SH3DOMAIN"/>
</dbReference>
<evidence type="ECO:0000256" key="6">
    <source>
        <dbReference type="ARBA" id="ARBA00022803"/>
    </source>
</evidence>
<comment type="caution">
    <text evidence="11">The sequence shown here is derived from an EMBL/GenBank/DDBJ whole genome shotgun (WGS) entry which is preliminary data.</text>
</comment>
<keyword evidence="12" id="KW-1185">Reference proteome</keyword>
<feature type="domain" description="SH3" evidence="10">
    <location>
        <begin position="437"/>
        <end position="496"/>
    </location>
</feature>
<gene>
    <name evidence="11" type="ORF">Q5P01_003248</name>
</gene>
<protein>
    <recommendedName>
        <fullName evidence="10">SH3 domain-containing protein</fullName>
    </recommendedName>
</protein>
<dbReference type="SUPFAM" id="SSF54277">
    <property type="entry name" value="CAD &amp; PB1 domains"/>
    <property type="match status" value="1"/>
</dbReference>
<dbReference type="InterPro" id="IPR036028">
    <property type="entry name" value="SH3-like_dom_sf"/>
</dbReference>
<dbReference type="SMART" id="SM00326">
    <property type="entry name" value="SH3"/>
    <property type="match status" value="2"/>
</dbReference>
<name>A0AA88T045_CHASR</name>
<reference evidence="11" key="1">
    <citation type="submission" date="2023-07" db="EMBL/GenBank/DDBJ databases">
        <title>Chromosome-level Genome Assembly of Striped Snakehead (Channa striata).</title>
        <authorList>
            <person name="Liu H."/>
        </authorList>
    </citation>
    <scope>NUCLEOTIDE SEQUENCE</scope>
    <source>
        <strain evidence="11">Gz</strain>
        <tissue evidence="11">Muscle</tissue>
    </source>
</reference>
<dbReference type="Gene3D" id="2.30.30.40">
    <property type="entry name" value="SH3 Domains"/>
    <property type="match status" value="2"/>
</dbReference>
<dbReference type="InterPro" id="IPR019734">
    <property type="entry name" value="TPR_rpt"/>
</dbReference>
<evidence type="ECO:0000256" key="9">
    <source>
        <dbReference type="SAM" id="MobiDB-lite"/>
    </source>
</evidence>
<evidence type="ECO:0000256" key="7">
    <source>
        <dbReference type="PROSITE-ProRule" id="PRU00192"/>
    </source>
</evidence>
<evidence type="ECO:0000313" key="12">
    <source>
        <dbReference type="Proteomes" id="UP001187415"/>
    </source>
</evidence>
<dbReference type="SMART" id="SM00028">
    <property type="entry name" value="TPR"/>
    <property type="match status" value="3"/>
</dbReference>
<comment type="subcellular location">
    <subcellularLocation>
        <location evidence="1">Cytoplasm</location>
    </subcellularLocation>
</comment>
<dbReference type="GO" id="GO:0005737">
    <property type="term" value="C:cytoplasm"/>
    <property type="evidence" value="ECO:0007669"/>
    <property type="project" value="UniProtKB-SubCell"/>
</dbReference>
<dbReference type="PROSITE" id="PS50005">
    <property type="entry name" value="TPR"/>
    <property type="match status" value="1"/>
</dbReference>
<proteinExistence type="inferred from homology"/>
<dbReference type="SUPFAM" id="SSF48452">
    <property type="entry name" value="TPR-like"/>
    <property type="match status" value="1"/>
</dbReference>
<comment type="similarity">
    <text evidence="2">Belongs to the NCF2/NOXA1 family.</text>
</comment>
<dbReference type="InterPro" id="IPR011990">
    <property type="entry name" value="TPR-like_helical_dom_sf"/>
</dbReference>
<evidence type="ECO:0000256" key="3">
    <source>
        <dbReference type="ARBA" id="ARBA00022443"/>
    </source>
</evidence>